<proteinExistence type="predicted"/>
<evidence type="ECO:0000313" key="6">
    <source>
        <dbReference type="Proteomes" id="UP000257131"/>
    </source>
</evidence>
<protein>
    <submittedName>
        <fullName evidence="5">Class I SAM-dependent methyltransferase</fullName>
    </submittedName>
</protein>
<dbReference type="CDD" id="cd02440">
    <property type="entry name" value="AdoMet_MTases"/>
    <property type="match status" value="1"/>
</dbReference>
<dbReference type="RefSeq" id="WP_115978625.1">
    <property type="nucleotide sequence ID" value="NZ_CAJXNW010000044.1"/>
</dbReference>
<dbReference type="InterPro" id="IPR007848">
    <property type="entry name" value="Small_mtfrase_dom"/>
</dbReference>
<reference evidence="5 6" key="1">
    <citation type="journal article" date="2017" name="Int. J. Syst. Evol. Microbiol.">
        <title>Rhodosalinus sediminis gen. nov., sp. nov., isolated from marine saltern.</title>
        <authorList>
            <person name="Guo L.Y."/>
            <person name="Ling S.K."/>
            <person name="Li C.M."/>
            <person name="Chen G.J."/>
            <person name="Du Z.J."/>
        </authorList>
    </citation>
    <scope>NUCLEOTIDE SEQUENCE [LARGE SCALE GENOMIC DNA]</scope>
    <source>
        <strain evidence="5 6">WDN1C137</strain>
    </source>
</reference>
<evidence type="ECO:0000256" key="1">
    <source>
        <dbReference type="ARBA" id="ARBA00022603"/>
    </source>
</evidence>
<name>A0A3D9BXV8_9RHOB</name>
<dbReference type="InterPro" id="IPR046977">
    <property type="entry name" value="RsmC/RlmG"/>
</dbReference>
<keyword evidence="3" id="KW-0949">S-adenosyl-L-methionine</keyword>
<dbReference type="Gene3D" id="3.40.50.150">
    <property type="entry name" value="Vaccinia Virus protein VP39"/>
    <property type="match status" value="2"/>
</dbReference>
<dbReference type="InterPro" id="IPR029063">
    <property type="entry name" value="SAM-dependent_MTases_sf"/>
</dbReference>
<dbReference type="PANTHER" id="PTHR47816:SF4">
    <property type="entry name" value="RIBOSOMAL RNA SMALL SUBUNIT METHYLTRANSFERASE C"/>
    <property type="match status" value="1"/>
</dbReference>
<keyword evidence="2 5" id="KW-0808">Transferase</keyword>
<dbReference type="EMBL" id="QOHR01000003">
    <property type="protein sequence ID" value="REC58242.1"/>
    <property type="molecule type" value="Genomic_DNA"/>
</dbReference>
<dbReference type="SUPFAM" id="SSF53335">
    <property type="entry name" value="S-adenosyl-L-methionine-dependent methyltransferases"/>
    <property type="match status" value="1"/>
</dbReference>
<dbReference type="OrthoDB" id="9816072at2"/>
<feature type="domain" description="Methyltransferase small" evidence="4">
    <location>
        <begin position="159"/>
        <end position="321"/>
    </location>
</feature>
<evidence type="ECO:0000259" key="4">
    <source>
        <dbReference type="Pfam" id="PF05175"/>
    </source>
</evidence>
<dbReference type="GO" id="GO:0032259">
    <property type="term" value="P:methylation"/>
    <property type="evidence" value="ECO:0007669"/>
    <property type="project" value="UniProtKB-KW"/>
</dbReference>
<keyword evidence="6" id="KW-1185">Reference proteome</keyword>
<dbReference type="GO" id="GO:0008757">
    <property type="term" value="F:S-adenosylmethionine-dependent methyltransferase activity"/>
    <property type="evidence" value="ECO:0007669"/>
    <property type="project" value="InterPro"/>
</dbReference>
<comment type="caution">
    <text evidence="5">The sequence shown here is derived from an EMBL/GenBank/DDBJ whole genome shotgun (WGS) entry which is preliminary data.</text>
</comment>
<gene>
    <name evidence="5" type="ORF">DRV84_04225</name>
</gene>
<evidence type="ECO:0000313" key="5">
    <source>
        <dbReference type="EMBL" id="REC58242.1"/>
    </source>
</evidence>
<dbReference type="Pfam" id="PF05175">
    <property type="entry name" value="MTS"/>
    <property type="match status" value="1"/>
</dbReference>
<sequence length="331" mass="35265">MSAPRLTLALEDGALPLPAEGRVAVLHPGETTDLSALPAARVQVIEPRQPAHDLRARQGLDVTTELDGPYAAALVVLPRAKALARDLVAAADAAVAPGGPVIVDGQKTDGVESILRDLRRRVSVSAPVSKAHGKLFWFPAEGTLGDWRRPARQTTPEGFVTAPGVFSADGPDPGSVLLAGALPAKLPTHMADLGAGWGYLATRVLAHDRVARLDLVEADRTALDCARENVTDPRARFHWADARAWRPETAPGGVVMNPPFHEGRAPDPDLGRAFVAAAAEILAPGGRLWLVANRHLPYEAELARRFRTAQEIAGDARFKVLEAARPTRPGR</sequence>
<accession>A0A3D9BXV8</accession>
<evidence type="ECO:0000256" key="2">
    <source>
        <dbReference type="ARBA" id="ARBA00022679"/>
    </source>
</evidence>
<dbReference type="PANTHER" id="PTHR47816">
    <property type="entry name" value="RIBOSOMAL RNA SMALL SUBUNIT METHYLTRANSFERASE C"/>
    <property type="match status" value="1"/>
</dbReference>
<dbReference type="AlphaFoldDB" id="A0A3D9BXV8"/>
<evidence type="ECO:0000256" key="3">
    <source>
        <dbReference type="ARBA" id="ARBA00022691"/>
    </source>
</evidence>
<dbReference type="Proteomes" id="UP000257131">
    <property type="component" value="Unassembled WGS sequence"/>
</dbReference>
<keyword evidence="1 5" id="KW-0489">Methyltransferase</keyword>
<organism evidence="5 6">
    <name type="scientific">Rhodosalinus sediminis</name>
    <dbReference type="NCBI Taxonomy" id="1940533"/>
    <lineage>
        <taxon>Bacteria</taxon>
        <taxon>Pseudomonadati</taxon>
        <taxon>Pseudomonadota</taxon>
        <taxon>Alphaproteobacteria</taxon>
        <taxon>Rhodobacterales</taxon>
        <taxon>Paracoccaceae</taxon>
        <taxon>Rhodosalinus</taxon>
    </lineage>
</organism>